<protein>
    <submittedName>
        <fullName evidence="2">Uncharacterized protein</fullName>
    </submittedName>
</protein>
<feature type="transmembrane region" description="Helical" evidence="1">
    <location>
        <begin position="12"/>
        <end position="33"/>
    </location>
</feature>
<sequence>MRSTYLSLPSYALSRMILLLLLYHEEATVYFLFQKISKKGRKPEKLGIMDE</sequence>
<evidence type="ECO:0000313" key="3">
    <source>
        <dbReference type="Proteomes" id="UP000075455"/>
    </source>
</evidence>
<evidence type="ECO:0000313" key="2">
    <source>
        <dbReference type="EMBL" id="KYD12141.1"/>
    </source>
</evidence>
<accession>A0A150LIF1</accession>
<dbReference type="Proteomes" id="UP000075455">
    <property type="component" value="Unassembled WGS sequence"/>
</dbReference>
<gene>
    <name evidence="2" type="ORF">B4119_3321</name>
</gene>
<organism evidence="2 3">
    <name type="scientific">Saccharococcus caldoxylosilyticus</name>
    <dbReference type="NCBI Taxonomy" id="81408"/>
    <lineage>
        <taxon>Bacteria</taxon>
        <taxon>Bacillati</taxon>
        <taxon>Bacillota</taxon>
        <taxon>Bacilli</taxon>
        <taxon>Bacillales</taxon>
        <taxon>Anoxybacillaceae</taxon>
        <taxon>Saccharococcus</taxon>
    </lineage>
</organism>
<proteinExistence type="predicted"/>
<dbReference type="EMBL" id="LQYS01000063">
    <property type="protein sequence ID" value="KYD12141.1"/>
    <property type="molecule type" value="Genomic_DNA"/>
</dbReference>
<reference evidence="2 3" key="1">
    <citation type="submission" date="2016-01" db="EMBL/GenBank/DDBJ databases">
        <title>Draft Genome Sequences of Seven Thermophilic Sporeformers Isolated from Foods.</title>
        <authorList>
            <person name="Berendsen E.M."/>
            <person name="Wells-Bennik M.H."/>
            <person name="Krawcyk A.O."/>
            <person name="De Jong A."/>
            <person name="Holsappel S."/>
            <person name="Eijlander R.T."/>
            <person name="Kuipers O.P."/>
        </authorList>
    </citation>
    <scope>NUCLEOTIDE SEQUENCE [LARGE SCALE GENOMIC DNA]</scope>
    <source>
        <strain evidence="2 3">B4119</strain>
    </source>
</reference>
<keyword evidence="1" id="KW-0472">Membrane</keyword>
<keyword evidence="1" id="KW-0812">Transmembrane</keyword>
<keyword evidence="1" id="KW-1133">Transmembrane helix</keyword>
<dbReference type="STRING" id="81408.B4119_3321"/>
<name>A0A150LIF1_9BACL</name>
<dbReference type="AlphaFoldDB" id="A0A150LIF1"/>
<evidence type="ECO:0000256" key="1">
    <source>
        <dbReference type="SAM" id="Phobius"/>
    </source>
</evidence>
<comment type="caution">
    <text evidence="2">The sequence shown here is derived from an EMBL/GenBank/DDBJ whole genome shotgun (WGS) entry which is preliminary data.</text>
</comment>